<evidence type="ECO:0000256" key="1">
    <source>
        <dbReference type="SAM" id="Coils"/>
    </source>
</evidence>
<reference evidence="3" key="1">
    <citation type="submission" date="2015-09" db="EMBL/GenBank/DDBJ databases">
        <authorList>
            <consortium name="Pathogen Informatics"/>
        </authorList>
    </citation>
    <scope>NUCLEOTIDE SEQUENCE [LARGE SCALE GENOMIC DNA]</scope>
    <source>
        <strain evidence="3">Lake Konstanz</strain>
    </source>
</reference>
<feature type="coiled-coil region" evidence="1">
    <location>
        <begin position="125"/>
        <end position="159"/>
    </location>
</feature>
<dbReference type="EMBL" id="CYKH01002240">
    <property type="protein sequence ID" value="CUG94370.1"/>
    <property type="molecule type" value="Genomic_DNA"/>
</dbReference>
<evidence type="ECO:0000313" key="2">
    <source>
        <dbReference type="EMBL" id="CUG94370.1"/>
    </source>
</evidence>
<protein>
    <submittedName>
        <fullName evidence="2">Uncharacterized protein</fullName>
    </submittedName>
</protein>
<dbReference type="Proteomes" id="UP000051952">
    <property type="component" value="Unassembled WGS sequence"/>
</dbReference>
<keyword evidence="1" id="KW-0175">Coiled coil</keyword>
<keyword evidence="3" id="KW-1185">Reference proteome</keyword>
<gene>
    <name evidence="2" type="ORF">BSAL_47845</name>
</gene>
<proteinExistence type="predicted"/>
<feature type="coiled-coil region" evidence="1">
    <location>
        <begin position="25"/>
        <end position="52"/>
    </location>
</feature>
<organism evidence="2 3">
    <name type="scientific">Bodo saltans</name>
    <name type="common">Flagellated protozoan</name>
    <dbReference type="NCBI Taxonomy" id="75058"/>
    <lineage>
        <taxon>Eukaryota</taxon>
        <taxon>Discoba</taxon>
        <taxon>Euglenozoa</taxon>
        <taxon>Kinetoplastea</taxon>
        <taxon>Metakinetoplastina</taxon>
        <taxon>Eubodonida</taxon>
        <taxon>Bodonidae</taxon>
        <taxon>Bodo</taxon>
    </lineage>
</organism>
<evidence type="ECO:0000313" key="3">
    <source>
        <dbReference type="Proteomes" id="UP000051952"/>
    </source>
</evidence>
<dbReference type="VEuPathDB" id="TriTrypDB:BSAL_47845"/>
<name>A0A0S4JVY7_BODSA</name>
<dbReference type="AlphaFoldDB" id="A0A0S4JVY7"/>
<accession>A0A0S4JVY7</accession>
<sequence length="291" mass="32346">MSSSPIVAPPTSKLWWSPVELKSILDQDADDIRHLRETVDSLLNENVELRREISILRTPSDAYFGAFAPPPLISSPSATRSTAAAESSLHQLSVLRCAARIRATEDAIVEAGAEAALFRHRCAALENEKADRDTREKELRATIRELQDLVIEKENATNEWKTRHLAAEALLENERHAVSAAKAIVGELEFIVRELRDSLATEQERCSILTMDNTMLSNAVKEGRLLSDASFPLELTIQNLQQELRESKLKLDKSRVRCVELEMRIERLDGAASTGGTFHTAGGTHEVGSER</sequence>